<dbReference type="Proteomes" id="UP000093000">
    <property type="component" value="Unassembled WGS sequence"/>
</dbReference>
<reference evidence="2 3" key="1">
    <citation type="submission" date="2016-03" db="EMBL/GenBank/DDBJ databases">
        <title>Choanephora cucurbitarum.</title>
        <authorList>
            <person name="Min B."/>
            <person name="Park H."/>
            <person name="Park J.-H."/>
            <person name="Shin H.-D."/>
            <person name="Choi I.-G."/>
        </authorList>
    </citation>
    <scope>NUCLEOTIDE SEQUENCE [LARGE SCALE GENOMIC DNA]</scope>
    <source>
        <strain evidence="2 3">KUS-F28377</strain>
    </source>
</reference>
<evidence type="ECO:0000313" key="3">
    <source>
        <dbReference type="Proteomes" id="UP000093000"/>
    </source>
</evidence>
<dbReference type="InParanoid" id="A0A1C7NF54"/>
<evidence type="ECO:0000256" key="1">
    <source>
        <dbReference type="SAM" id="MobiDB-lite"/>
    </source>
</evidence>
<accession>A0A1C7NF54</accession>
<proteinExistence type="predicted"/>
<dbReference type="AlphaFoldDB" id="A0A1C7NF54"/>
<keyword evidence="3" id="KW-1185">Reference proteome</keyword>
<feature type="region of interest" description="Disordered" evidence="1">
    <location>
        <begin position="47"/>
        <end position="68"/>
    </location>
</feature>
<feature type="compositionally biased region" description="Low complexity" evidence="1">
    <location>
        <begin position="47"/>
        <end position="63"/>
    </location>
</feature>
<dbReference type="EMBL" id="LUGH01000205">
    <property type="protein sequence ID" value="OBZ87678.1"/>
    <property type="molecule type" value="Genomic_DNA"/>
</dbReference>
<protein>
    <submittedName>
        <fullName evidence="2">Uncharacterized protein</fullName>
    </submittedName>
</protein>
<comment type="caution">
    <text evidence="2">The sequence shown here is derived from an EMBL/GenBank/DDBJ whole genome shotgun (WGS) entry which is preliminary data.</text>
</comment>
<sequence>MNICCKIQSEKKSQPIPSKGNHVCLQEAMSAPASYIDQVPKSIPISIPSKIQSGSKQSSQSVPTNSMTTVCSTSLSFDTEESIPSENRVSFIVGSIVDKQPIPWPSFLTTPYDLKENGALHLKNESRSGTPISDEVFTMD</sequence>
<organism evidence="2 3">
    <name type="scientific">Choanephora cucurbitarum</name>
    <dbReference type="NCBI Taxonomy" id="101091"/>
    <lineage>
        <taxon>Eukaryota</taxon>
        <taxon>Fungi</taxon>
        <taxon>Fungi incertae sedis</taxon>
        <taxon>Mucoromycota</taxon>
        <taxon>Mucoromycotina</taxon>
        <taxon>Mucoromycetes</taxon>
        <taxon>Mucorales</taxon>
        <taxon>Mucorineae</taxon>
        <taxon>Choanephoraceae</taxon>
        <taxon>Choanephoroideae</taxon>
        <taxon>Choanephora</taxon>
    </lineage>
</organism>
<evidence type="ECO:0000313" key="2">
    <source>
        <dbReference type="EMBL" id="OBZ87678.1"/>
    </source>
</evidence>
<name>A0A1C7NF54_9FUNG</name>
<gene>
    <name evidence="2" type="ORF">A0J61_04273</name>
</gene>